<dbReference type="EMBL" id="LR796429">
    <property type="protein sequence ID" value="CAB4144641.1"/>
    <property type="molecule type" value="Genomic_DNA"/>
</dbReference>
<proteinExistence type="predicted"/>
<gene>
    <name evidence="1" type="ORF">UFOVP470_47</name>
</gene>
<reference evidence="1" key="1">
    <citation type="submission" date="2020-04" db="EMBL/GenBank/DDBJ databases">
        <authorList>
            <person name="Chiriac C."/>
            <person name="Salcher M."/>
            <person name="Ghai R."/>
            <person name="Kavagutti S V."/>
        </authorList>
    </citation>
    <scope>NUCLEOTIDE SEQUENCE</scope>
</reference>
<sequence>MIREPHQIAALFDLDNIWHCSESVYVVRAARRKRDRTFQLTVHEDGWTFVRSNYIEGKGFNVVAMPEPFRLAVLPAVLLGDIPIMGYQAFYRHRLNTDAMS</sequence>
<accession>A0A6J5MEN1</accession>
<name>A0A6J5MEN1_9CAUD</name>
<evidence type="ECO:0000313" key="1">
    <source>
        <dbReference type="EMBL" id="CAB4144641.1"/>
    </source>
</evidence>
<protein>
    <submittedName>
        <fullName evidence="1">Uncharacterized protein</fullName>
    </submittedName>
</protein>
<organism evidence="1">
    <name type="scientific">uncultured Caudovirales phage</name>
    <dbReference type="NCBI Taxonomy" id="2100421"/>
    <lineage>
        <taxon>Viruses</taxon>
        <taxon>Duplodnaviria</taxon>
        <taxon>Heunggongvirae</taxon>
        <taxon>Uroviricota</taxon>
        <taxon>Caudoviricetes</taxon>
        <taxon>Peduoviridae</taxon>
        <taxon>Maltschvirus</taxon>
        <taxon>Maltschvirus maltsch</taxon>
    </lineage>
</organism>